<accession>X1PA58</accession>
<reference evidence="3" key="1">
    <citation type="journal article" date="2014" name="Front. Microbiol.">
        <title>High frequency of phylogenetically diverse reductive dehalogenase-homologous genes in deep subseafloor sedimentary metagenomes.</title>
        <authorList>
            <person name="Kawai M."/>
            <person name="Futagami T."/>
            <person name="Toyoda A."/>
            <person name="Takaki Y."/>
            <person name="Nishi S."/>
            <person name="Hori S."/>
            <person name="Arai W."/>
            <person name="Tsubouchi T."/>
            <person name="Morono Y."/>
            <person name="Uchiyama I."/>
            <person name="Ito T."/>
            <person name="Fujiyama A."/>
            <person name="Inagaki F."/>
            <person name="Takami H."/>
        </authorList>
    </citation>
    <scope>NUCLEOTIDE SEQUENCE</scope>
    <source>
        <strain evidence="3">Expedition CK06-06</strain>
    </source>
</reference>
<dbReference type="PANTHER" id="PTHR42895">
    <property type="entry name" value="IRON-SULFUR CLUSTER-BINDING PROTEIN-RELATED"/>
    <property type="match status" value="1"/>
</dbReference>
<evidence type="ECO:0000313" key="3">
    <source>
        <dbReference type="EMBL" id="GAI27809.1"/>
    </source>
</evidence>
<dbReference type="EMBL" id="BARV01019159">
    <property type="protein sequence ID" value="GAI27809.1"/>
    <property type="molecule type" value="Genomic_DNA"/>
</dbReference>
<dbReference type="SUPFAM" id="SSF53067">
    <property type="entry name" value="Actin-like ATPase domain"/>
    <property type="match status" value="1"/>
</dbReference>
<dbReference type="InterPro" id="IPR027980">
    <property type="entry name" value="RACo_C"/>
</dbReference>
<dbReference type="AlphaFoldDB" id="X1PA58"/>
<sequence>EQKILTRGIEAKTKIQPDIYKKYLKVDSTDKIFGLAIDIGTTTVVAKLVNMINGQSLATQADLNPQSRYGDDVISRIAYAQTEAKSAELQKTIIDCINDLIARLCSQASIKPKNIYEMCVVGNTTMNHIFLKLPVTGLGQAPYKAFSLDAKDLTTDELALQINPHANIHTVENIAGFVGSDITAVALAVDINSAQDLTLVVDIGTNGEIVLGTADKLYAASCAAGPAFEGARITCGSRAAEGAIEAVIVNENDIDLDVIGNCQPRSICGSGLIDAVAV</sequence>
<dbReference type="InterPro" id="IPR052911">
    <property type="entry name" value="Corrinoid_activation_enz"/>
</dbReference>
<dbReference type="Pfam" id="PF14574">
    <property type="entry name" value="RACo_C_ter"/>
    <property type="match status" value="1"/>
</dbReference>
<protein>
    <recommendedName>
        <fullName evidence="4">Ferredoxin</fullName>
    </recommendedName>
</protein>
<evidence type="ECO:0008006" key="4">
    <source>
        <dbReference type="Google" id="ProtNLM"/>
    </source>
</evidence>
<organism evidence="3">
    <name type="scientific">marine sediment metagenome</name>
    <dbReference type="NCBI Taxonomy" id="412755"/>
    <lineage>
        <taxon>unclassified sequences</taxon>
        <taxon>metagenomes</taxon>
        <taxon>ecological metagenomes</taxon>
    </lineage>
</organism>
<proteinExistence type="predicted"/>
<gene>
    <name evidence="3" type="ORF">S06H3_32242</name>
</gene>
<feature type="non-terminal residue" evidence="3">
    <location>
        <position position="1"/>
    </location>
</feature>
<feature type="domain" description="RACo-like middle region" evidence="2">
    <location>
        <begin position="33"/>
        <end position="192"/>
    </location>
</feature>
<dbReference type="Gene3D" id="3.30.420.480">
    <property type="entry name" value="Domain of unknown function (DUF4445)"/>
    <property type="match status" value="1"/>
</dbReference>
<evidence type="ECO:0000259" key="2">
    <source>
        <dbReference type="Pfam" id="PF17651"/>
    </source>
</evidence>
<dbReference type="PANTHER" id="PTHR42895:SF2">
    <property type="entry name" value="IRON-SULFUR CLUSTER PROTEIN"/>
    <property type="match status" value="1"/>
</dbReference>
<comment type="caution">
    <text evidence="3">The sequence shown here is derived from an EMBL/GenBank/DDBJ whole genome shotgun (WGS) entry which is preliminary data.</text>
</comment>
<feature type="non-terminal residue" evidence="3">
    <location>
        <position position="278"/>
    </location>
</feature>
<dbReference type="InterPro" id="IPR041414">
    <property type="entry name" value="Raco-like_middle"/>
</dbReference>
<feature type="domain" description="RACo C-terminal" evidence="1">
    <location>
        <begin position="197"/>
        <end position="277"/>
    </location>
</feature>
<dbReference type="InterPro" id="IPR043129">
    <property type="entry name" value="ATPase_NBD"/>
</dbReference>
<evidence type="ECO:0000259" key="1">
    <source>
        <dbReference type="Pfam" id="PF14574"/>
    </source>
</evidence>
<dbReference type="Pfam" id="PF17651">
    <property type="entry name" value="Raco_middle"/>
    <property type="match status" value="1"/>
</dbReference>
<dbReference type="InterPro" id="IPR042259">
    <property type="entry name" value="Raco-like_middle_sf"/>
</dbReference>
<name>X1PA58_9ZZZZ</name>